<sequence>MANLIRSEWFKLKRSRVFWLMLGVLLVSAVAYCVLNYMDDPNDGGALNAVSGMDMFVAGMGGNFYIIKIGVCILAGFFISSEYSTGTMKRAVTSGNTRSQVILAKTSVYLAGSVLTALLFPLASLAAGSLLFGIGTLEGVSSVAEYIVRCLGLTITVAAAHAAIAALIGTLFNDSGKTIGFGVIFFFFIDGVFALVGNYVPIVKTVYEYSVFSQIIHYTEPALSSRNVLLTALIPLATSAALLVLCVLAFRKKEIK</sequence>
<dbReference type="Proteomes" id="UP000553776">
    <property type="component" value="Unassembled WGS sequence"/>
</dbReference>
<keyword evidence="3" id="KW-1185">Reference proteome</keyword>
<feature type="transmembrane region" description="Helical" evidence="1">
    <location>
        <begin position="55"/>
        <end position="80"/>
    </location>
</feature>
<protein>
    <submittedName>
        <fullName evidence="2">ABC transporter permease</fullName>
    </submittedName>
</protein>
<feature type="transmembrane region" description="Helical" evidence="1">
    <location>
        <begin position="228"/>
        <end position="250"/>
    </location>
</feature>
<feature type="transmembrane region" description="Helical" evidence="1">
    <location>
        <begin position="146"/>
        <end position="172"/>
    </location>
</feature>
<dbReference type="AlphaFoldDB" id="A0A841U5U6"/>
<reference evidence="2 3" key="1">
    <citation type="submission" date="2020-08" db="EMBL/GenBank/DDBJ databases">
        <title>Cohnella phylogeny.</title>
        <authorList>
            <person name="Dunlap C."/>
        </authorList>
    </citation>
    <scope>NUCLEOTIDE SEQUENCE [LARGE SCALE GENOMIC DNA]</scope>
    <source>
        <strain evidence="2 3">DSM 25239</strain>
    </source>
</reference>
<organism evidence="2 3">
    <name type="scientific">Cohnella xylanilytica</name>
    <dbReference type="NCBI Taxonomy" id="557555"/>
    <lineage>
        <taxon>Bacteria</taxon>
        <taxon>Bacillati</taxon>
        <taxon>Bacillota</taxon>
        <taxon>Bacilli</taxon>
        <taxon>Bacillales</taxon>
        <taxon>Paenibacillaceae</taxon>
        <taxon>Cohnella</taxon>
    </lineage>
</organism>
<comment type="caution">
    <text evidence="2">The sequence shown here is derived from an EMBL/GenBank/DDBJ whole genome shotgun (WGS) entry which is preliminary data.</text>
</comment>
<keyword evidence="1" id="KW-0472">Membrane</keyword>
<dbReference type="Pfam" id="PF12730">
    <property type="entry name" value="ABC2_membrane_4"/>
    <property type="match status" value="1"/>
</dbReference>
<evidence type="ECO:0000256" key="1">
    <source>
        <dbReference type="SAM" id="Phobius"/>
    </source>
</evidence>
<feature type="transmembrane region" description="Helical" evidence="1">
    <location>
        <begin position="179"/>
        <end position="200"/>
    </location>
</feature>
<evidence type="ECO:0000313" key="2">
    <source>
        <dbReference type="EMBL" id="MBB6695002.1"/>
    </source>
</evidence>
<dbReference type="RefSeq" id="WP_185138960.1">
    <property type="nucleotide sequence ID" value="NZ_BORM01000018.1"/>
</dbReference>
<name>A0A841U5U6_9BACL</name>
<proteinExistence type="predicted"/>
<keyword evidence="1" id="KW-0812">Transmembrane</keyword>
<dbReference type="PANTHER" id="PTHR37305:SF1">
    <property type="entry name" value="MEMBRANE PROTEIN"/>
    <property type="match status" value="1"/>
</dbReference>
<feature type="transmembrane region" description="Helical" evidence="1">
    <location>
        <begin position="108"/>
        <end position="134"/>
    </location>
</feature>
<dbReference type="PANTHER" id="PTHR37305">
    <property type="entry name" value="INTEGRAL MEMBRANE PROTEIN-RELATED"/>
    <property type="match status" value="1"/>
</dbReference>
<evidence type="ECO:0000313" key="3">
    <source>
        <dbReference type="Proteomes" id="UP000553776"/>
    </source>
</evidence>
<keyword evidence="1" id="KW-1133">Transmembrane helix</keyword>
<gene>
    <name evidence="2" type="ORF">H7B90_26765</name>
</gene>
<dbReference type="EMBL" id="JACJVR010000110">
    <property type="protein sequence ID" value="MBB6695002.1"/>
    <property type="molecule type" value="Genomic_DNA"/>
</dbReference>
<accession>A0A841U5U6</accession>